<keyword evidence="3" id="KW-1185">Reference proteome</keyword>
<dbReference type="EMBL" id="JBHUOV010000002">
    <property type="protein sequence ID" value="MFD2823501.1"/>
    <property type="molecule type" value="Genomic_DNA"/>
</dbReference>
<evidence type="ECO:0008006" key="4">
    <source>
        <dbReference type="Google" id="ProtNLM"/>
    </source>
</evidence>
<name>A0ABW5WMM0_9FLAO</name>
<comment type="caution">
    <text evidence="2">The sequence shown here is derived from an EMBL/GenBank/DDBJ whole genome shotgun (WGS) entry which is preliminary data.</text>
</comment>
<sequence>MKSLIKLSLITLFFAATFFSCSSNDDGTMNTTHELVGTWERADSNANFEYKLIFDTNHSGLRISSENNGTTVISNATDLEWSTIDNELTLFINEEIITDYYFDSEGRLYLNSVSDFPFIKLD</sequence>
<protein>
    <recommendedName>
        <fullName evidence="4">Lipocalin-like domain-containing protein</fullName>
    </recommendedName>
</protein>
<evidence type="ECO:0000313" key="3">
    <source>
        <dbReference type="Proteomes" id="UP001597533"/>
    </source>
</evidence>
<evidence type="ECO:0000313" key="2">
    <source>
        <dbReference type="EMBL" id="MFD2823501.1"/>
    </source>
</evidence>
<dbReference type="Proteomes" id="UP001597533">
    <property type="component" value="Unassembled WGS sequence"/>
</dbReference>
<dbReference type="RefSeq" id="WP_183487472.1">
    <property type="nucleotide sequence ID" value="NZ_JBHUOV010000002.1"/>
</dbReference>
<feature type="signal peptide" evidence="1">
    <location>
        <begin position="1"/>
        <end position="23"/>
    </location>
</feature>
<reference evidence="3" key="1">
    <citation type="journal article" date="2019" name="Int. J. Syst. Evol. Microbiol.">
        <title>The Global Catalogue of Microorganisms (GCM) 10K type strain sequencing project: providing services to taxonomists for standard genome sequencing and annotation.</title>
        <authorList>
            <consortium name="The Broad Institute Genomics Platform"/>
            <consortium name="The Broad Institute Genome Sequencing Center for Infectious Disease"/>
            <person name="Wu L."/>
            <person name="Ma J."/>
        </authorList>
    </citation>
    <scope>NUCLEOTIDE SEQUENCE [LARGE SCALE GENOMIC DNA]</scope>
    <source>
        <strain evidence="3">KCTC 32141</strain>
    </source>
</reference>
<gene>
    <name evidence="2" type="ORF">ACFS5M_07465</name>
</gene>
<organism evidence="2 3">
    <name type="scientific">Lacinutrix iliipiscaria</name>
    <dbReference type="NCBI Taxonomy" id="1230532"/>
    <lineage>
        <taxon>Bacteria</taxon>
        <taxon>Pseudomonadati</taxon>
        <taxon>Bacteroidota</taxon>
        <taxon>Flavobacteriia</taxon>
        <taxon>Flavobacteriales</taxon>
        <taxon>Flavobacteriaceae</taxon>
        <taxon>Lacinutrix</taxon>
    </lineage>
</organism>
<proteinExistence type="predicted"/>
<evidence type="ECO:0000256" key="1">
    <source>
        <dbReference type="SAM" id="SignalP"/>
    </source>
</evidence>
<keyword evidence="1" id="KW-0732">Signal</keyword>
<dbReference type="PROSITE" id="PS51257">
    <property type="entry name" value="PROKAR_LIPOPROTEIN"/>
    <property type="match status" value="1"/>
</dbReference>
<accession>A0ABW5WMM0</accession>
<feature type="chain" id="PRO_5045733676" description="Lipocalin-like domain-containing protein" evidence="1">
    <location>
        <begin position="24"/>
        <end position="122"/>
    </location>
</feature>